<proteinExistence type="predicted"/>
<reference evidence="1" key="1">
    <citation type="submission" date="2023-09" db="EMBL/GenBank/DDBJ databases">
        <title>Vallitalea sediminicola and Vallitalea maricola sp. nov., anaerobic bacteria isolated from marine sediment.</title>
        <authorList>
            <person name="Hirano S."/>
            <person name="Maeda A."/>
            <person name="Terahara T."/>
            <person name="Mori K."/>
            <person name="Hamada M."/>
            <person name="Matsumoto R."/>
            <person name="Kobayashi T."/>
        </authorList>
    </citation>
    <scope>NUCLEOTIDE SEQUENCE</scope>
    <source>
        <strain evidence="1">AN17-2</strain>
    </source>
</reference>
<sequence>MTNDMIKVMIADDMIAHRRRLERIIAKQSDMELVASAENGYEAVMFAGMYKPDIILMDIEMENQMAGITAAKQINDTLSAIKIIMLTVCDRSEIVVAAFQTGIVDYILKTAEPEEIIDAIRSAHKNLSPIRPIIAEKIRKEFRESKIKEQSLLYVLKLISELTSSELEVLKLLCDGMTRKQIAQLRFVEVGTIKKQINSILKKCEQNRTKDLIYIIKELRIFDILKKL</sequence>
<evidence type="ECO:0000313" key="1">
    <source>
        <dbReference type="EMBL" id="GMQ61952.1"/>
    </source>
</evidence>
<organism evidence="1 2">
    <name type="scientific">Vallitalea maricola</name>
    <dbReference type="NCBI Taxonomy" id="3074433"/>
    <lineage>
        <taxon>Bacteria</taxon>
        <taxon>Bacillati</taxon>
        <taxon>Bacillota</taxon>
        <taxon>Clostridia</taxon>
        <taxon>Lachnospirales</taxon>
        <taxon>Vallitaleaceae</taxon>
        <taxon>Vallitalea</taxon>
    </lineage>
</organism>
<dbReference type="Proteomes" id="UP001374599">
    <property type="component" value="Unassembled WGS sequence"/>
</dbReference>
<comment type="caution">
    <text evidence="1">The sequence shown here is derived from an EMBL/GenBank/DDBJ whole genome shotgun (WGS) entry which is preliminary data.</text>
</comment>
<accession>A0ACB5UGE9</accession>
<gene>
    <name evidence="1" type="primary">yxjL</name>
    <name evidence="1" type="ORF">AN2V17_11820</name>
</gene>
<evidence type="ECO:0000313" key="2">
    <source>
        <dbReference type="Proteomes" id="UP001374599"/>
    </source>
</evidence>
<dbReference type="EMBL" id="BTPU01000018">
    <property type="protein sequence ID" value="GMQ61952.1"/>
    <property type="molecule type" value="Genomic_DNA"/>
</dbReference>
<name>A0ACB5UGE9_9FIRM</name>
<keyword evidence="2" id="KW-1185">Reference proteome</keyword>
<protein>
    <submittedName>
        <fullName evidence="1">Two-component system response regulator YxJL</fullName>
    </submittedName>
</protein>